<dbReference type="AlphaFoldDB" id="A0A9D1UEX6"/>
<dbReference type="InterPro" id="IPR011013">
    <property type="entry name" value="Gal_mutarotase_sf_dom"/>
</dbReference>
<dbReference type="EMBL" id="DXGE01000011">
    <property type="protein sequence ID" value="HIW85302.1"/>
    <property type="molecule type" value="Genomic_DNA"/>
</dbReference>
<dbReference type="PRINTS" id="PR00132">
    <property type="entry name" value="GLHYDRLASE2"/>
</dbReference>
<dbReference type="PANTHER" id="PTHR46323:SF2">
    <property type="entry name" value="BETA-GALACTOSIDASE"/>
    <property type="match status" value="1"/>
</dbReference>
<dbReference type="Gene3D" id="3.20.20.80">
    <property type="entry name" value="Glycosidases"/>
    <property type="match status" value="1"/>
</dbReference>
<dbReference type="GO" id="GO:0005990">
    <property type="term" value="P:lactose catabolic process"/>
    <property type="evidence" value="ECO:0007669"/>
    <property type="project" value="TreeGrafter"/>
</dbReference>
<dbReference type="InterPro" id="IPR013783">
    <property type="entry name" value="Ig-like_fold"/>
</dbReference>
<reference evidence="9" key="1">
    <citation type="journal article" date="2021" name="PeerJ">
        <title>Extensive microbial diversity within the chicken gut microbiome revealed by metagenomics and culture.</title>
        <authorList>
            <person name="Gilroy R."/>
            <person name="Ravi A."/>
            <person name="Getino M."/>
            <person name="Pursley I."/>
            <person name="Horton D.L."/>
            <person name="Alikhan N.F."/>
            <person name="Baker D."/>
            <person name="Gharbi K."/>
            <person name="Hall N."/>
            <person name="Watson M."/>
            <person name="Adriaenssens E.M."/>
            <person name="Foster-Nyarko E."/>
            <person name="Jarju S."/>
            <person name="Secka A."/>
            <person name="Antonio M."/>
            <person name="Oren A."/>
            <person name="Chaudhuri R.R."/>
            <person name="La Ragione R."/>
            <person name="Hildebrand F."/>
            <person name="Pallen M.J."/>
        </authorList>
    </citation>
    <scope>NUCLEOTIDE SEQUENCE</scope>
    <source>
        <strain evidence="9">421</strain>
    </source>
</reference>
<dbReference type="Proteomes" id="UP000824205">
    <property type="component" value="Unassembled WGS sequence"/>
</dbReference>
<gene>
    <name evidence="9" type="ORF">IAA48_02295</name>
</gene>
<dbReference type="InterPro" id="IPR006104">
    <property type="entry name" value="Glyco_hydro_2_N"/>
</dbReference>
<dbReference type="InterPro" id="IPR008979">
    <property type="entry name" value="Galactose-bd-like_sf"/>
</dbReference>
<comment type="similarity">
    <text evidence="2 7">Belongs to the glycosyl hydrolase 2 family.</text>
</comment>
<dbReference type="GO" id="GO:0009341">
    <property type="term" value="C:beta-galactosidase complex"/>
    <property type="evidence" value="ECO:0007669"/>
    <property type="project" value="InterPro"/>
</dbReference>
<dbReference type="EC" id="3.2.1.23" evidence="3 7"/>
<evidence type="ECO:0000256" key="4">
    <source>
        <dbReference type="ARBA" id="ARBA00022801"/>
    </source>
</evidence>
<dbReference type="Gene3D" id="2.60.40.10">
    <property type="entry name" value="Immunoglobulins"/>
    <property type="match status" value="1"/>
</dbReference>
<dbReference type="PROSITE" id="PS00719">
    <property type="entry name" value="GLYCOSYL_HYDROL_F2_1"/>
    <property type="match status" value="1"/>
</dbReference>
<evidence type="ECO:0000256" key="7">
    <source>
        <dbReference type="RuleBase" id="RU361154"/>
    </source>
</evidence>
<protein>
    <recommendedName>
        <fullName evidence="3 7">Beta-galactosidase</fullName>
        <ecNumber evidence="3 7">3.2.1.23</ecNumber>
    </recommendedName>
    <alternativeName>
        <fullName evidence="6 7">Lactase</fullName>
    </alternativeName>
</protein>
<comment type="caution">
    <text evidence="9">The sequence shown here is derived from an EMBL/GenBank/DDBJ whole genome shotgun (WGS) entry which is preliminary data.</text>
</comment>
<dbReference type="InterPro" id="IPR017853">
    <property type="entry name" value="GH"/>
</dbReference>
<evidence type="ECO:0000256" key="2">
    <source>
        <dbReference type="ARBA" id="ARBA00007401"/>
    </source>
</evidence>
<dbReference type="SUPFAM" id="SSF49785">
    <property type="entry name" value="Galactose-binding domain-like"/>
    <property type="match status" value="1"/>
</dbReference>
<dbReference type="InterPro" id="IPR023230">
    <property type="entry name" value="Glyco_hydro_2_CS"/>
</dbReference>
<dbReference type="InterPro" id="IPR014718">
    <property type="entry name" value="GH-type_carb-bd"/>
</dbReference>
<dbReference type="InterPro" id="IPR050347">
    <property type="entry name" value="Bact_Beta-galactosidase"/>
</dbReference>
<evidence type="ECO:0000256" key="5">
    <source>
        <dbReference type="ARBA" id="ARBA00023295"/>
    </source>
</evidence>
<feature type="domain" description="Beta galactosidase small chain/" evidence="8">
    <location>
        <begin position="719"/>
        <end position="994"/>
    </location>
</feature>
<dbReference type="SUPFAM" id="SSF49303">
    <property type="entry name" value="beta-Galactosidase/glucuronidase domain"/>
    <property type="match status" value="1"/>
</dbReference>
<evidence type="ECO:0000256" key="1">
    <source>
        <dbReference type="ARBA" id="ARBA00001412"/>
    </source>
</evidence>
<evidence type="ECO:0000259" key="8">
    <source>
        <dbReference type="SMART" id="SM01038"/>
    </source>
</evidence>
<dbReference type="SUPFAM" id="SSF74650">
    <property type="entry name" value="Galactose mutarotase-like"/>
    <property type="match status" value="1"/>
</dbReference>
<reference evidence="9" key="2">
    <citation type="submission" date="2021-04" db="EMBL/GenBank/DDBJ databases">
        <authorList>
            <person name="Gilroy R."/>
        </authorList>
    </citation>
    <scope>NUCLEOTIDE SEQUENCE</scope>
    <source>
        <strain evidence="9">421</strain>
    </source>
</reference>
<dbReference type="Pfam" id="PF02836">
    <property type="entry name" value="Glyco_hydro_2_C"/>
    <property type="match status" value="1"/>
</dbReference>
<organism evidence="9 10">
    <name type="scientific">Candidatus Eubacterium faecipullorum</name>
    <dbReference type="NCBI Taxonomy" id="2838571"/>
    <lineage>
        <taxon>Bacteria</taxon>
        <taxon>Bacillati</taxon>
        <taxon>Bacillota</taxon>
        <taxon>Clostridia</taxon>
        <taxon>Eubacteriales</taxon>
        <taxon>Eubacteriaceae</taxon>
        <taxon>Eubacterium</taxon>
    </lineage>
</organism>
<dbReference type="Gene3D" id="2.70.98.10">
    <property type="match status" value="1"/>
</dbReference>
<dbReference type="Pfam" id="PF02929">
    <property type="entry name" value="Bgal_small_N"/>
    <property type="match status" value="1"/>
</dbReference>
<dbReference type="SMART" id="SM01038">
    <property type="entry name" value="Bgal_small_N"/>
    <property type="match status" value="1"/>
</dbReference>
<name>A0A9D1UEX6_9FIRM</name>
<accession>A0A9D1UEX6</accession>
<dbReference type="Pfam" id="PF00703">
    <property type="entry name" value="Glyco_hydro_2"/>
    <property type="match status" value="1"/>
</dbReference>
<dbReference type="InterPro" id="IPR006103">
    <property type="entry name" value="Glyco_hydro_2_cat"/>
</dbReference>
<dbReference type="Pfam" id="PF02837">
    <property type="entry name" value="Glyco_hydro_2_N"/>
    <property type="match status" value="1"/>
</dbReference>
<comment type="catalytic activity">
    <reaction evidence="1 7">
        <text>Hydrolysis of terminal non-reducing beta-D-galactose residues in beta-D-galactosides.</text>
        <dbReference type="EC" id="3.2.1.23"/>
    </reaction>
</comment>
<dbReference type="Gene3D" id="2.60.120.260">
    <property type="entry name" value="Galactose-binding domain-like"/>
    <property type="match status" value="1"/>
</dbReference>
<dbReference type="SUPFAM" id="SSF51445">
    <property type="entry name" value="(Trans)glycosidases"/>
    <property type="match status" value="1"/>
</dbReference>
<keyword evidence="5 7" id="KW-0326">Glycosidase</keyword>
<dbReference type="InterPro" id="IPR006101">
    <property type="entry name" value="Glyco_hydro_2"/>
</dbReference>
<evidence type="ECO:0000313" key="10">
    <source>
        <dbReference type="Proteomes" id="UP000824205"/>
    </source>
</evidence>
<proteinExistence type="inferred from homology"/>
<dbReference type="InterPro" id="IPR036156">
    <property type="entry name" value="Beta-gal/glucu_dom_sf"/>
</dbReference>
<dbReference type="GO" id="GO:0004565">
    <property type="term" value="F:beta-galactosidase activity"/>
    <property type="evidence" value="ECO:0007669"/>
    <property type="project" value="UniProtKB-EC"/>
</dbReference>
<dbReference type="PANTHER" id="PTHR46323">
    <property type="entry name" value="BETA-GALACTOSIDASE"/>
    <property type="match status" value="1"/>
</dbReference>
<dbReference type="InterPro" id="IPR006102">
    <property type="entry name" value="Ig-like_GH2"/>
</dbReference>
<evidence type="ECO:0000256" key="3">
    <source>
        <dbReference type="ARBA" id="ARBA00012756"/>
    </source>
</evidence>
<dbReference type="InterPro" id="IPR004199">
    <property type="entry name" value="B-gal_small/dom_5"/>
</dbReference>
<sequence>MIYELKKDNYKNFSVFKDNVLEPRSYFIPFSSEKELKETDIRTERYSSSMVAVLSGEWHFKYYEKVSQMPQSFDTDKEECDVISVPSCWQFTGYEKPYYINSRYQFECDPPHFPEDCSVGVYIKKFMLGDISGKYTITFLGVAPCFDLFVNGKYAGYSEGSHNTSEFDITAFLAQGENEVVVCVHKWCNGTYLECQDMYRNNGIFRDVYITRTGQNSIYDFEARTSHRPDGTYLLDVIPSFDISDEVAFIATVCDGDTVLAEKSINVCPGKVDKITFDVLDVLEWSAETPKLYTLYLKLENGGELCEIIRKNIGFKHIEINRNVFYFNNKKIKLLGVNHHDTNPKTGYVMTIEDMEKDVKTFKDYNVNCVRTSHYPPDPAFIDLCDEYGVYVVDEADIECHGVCEVHKPNLISQDPAWNEHYWDRVSRMFQRDKNHPSVTMWSLGNESGGYRCQDYCCENLKKLTDIPVHYEGACRTKRWSYDVHSEMYTFPGTCKKIAAGKGLPSKYYEKPFYLCEYAHAMGVGAGELETYVDLFYSSDIMLGGCIWEFADHAAYDENGAYEYTYGGDNGEWKHDGNFCVDGLFFPDRTPHPGALQMKACYRPVRASKKIGGEFEFFNHMFFKAAEFTVNYSVLNDGVETDSGSFDIYVEPQKTERKTISLTEKGHTSVIFTYYDGEKEIAREQIIVQPSYNASDISSVTAECDNTPLTVSESQGRVIIGFKNGSLRFNCDSAEMESYVYNSKELLNQIPLSNTRGFVPSLYRAPLDNDMYLKLVWHKEGLQHIAWSKKKCSYEKNGNTVVITALYRIKTAAYPSAGTFKVRYTVNQLGRIAVEYSYNRLPFKFVPRLGMLVEMPENFSNITYFGCDSESLSDFHEHAAVRRASTTVDEMHVRYIKPQESGMRYNTFYAEVTDDSGTGFRIESKKPFVFNANRYIAEQCAKATHKEDLPRFNTTNVQIDSYMLGAGSNACGPIPTKEHRKPFVWSHTGSFIVTPLGD</sequence>
<evidence type="ECO:0000256" key="6">
    <source>
        <dbReference type="ARBA" id="ARBA00032230"/>
    </source>
</evidence>
<evidence type="ECO:0000313" key="9">
    <source>
        <dbReference type="EMBL" id="HIW85302.1"/>
    </source>
</evidence>
<dbReference type="GO" id="GO:0030246">
    <property type="term" value="F:carbohydrate binding"/>
    <property type="evidence" value="ECO:0007669"/>
    <property type="project" value="InterPro"/>
</dbReference>
<keyword evidence="4 7" id="KW-0378">Hydrolase</keyword>